<dbReference type="InterPro" id="IPR003018">
    <property type="entry name" value="GAF"/>
</dbReference>
<gene>
    <name evidence="2" type="ORF">H6G68_00445</name>
</gene>
<reference evidence="2 3" key="1">
    <citation type="journal article" date="2020" name="ISME J.">
        <title>Comparative genomics reveals insights into cyanobacterial evolution and habitat adaptation.</title>
        <authorList>
            <person name="Chen M.Y."/>
            <person name="Teng W.K."/>
            <person name="Zhao L."/>
            <person name="Hu C.X."/>
            <person name="Zhou Y.K."/>
            <person name="Han B.P."/>
            <person name="Song L.R."/>
            <person name="Shu W.S."/>
        </authorList>
    </citation>
    <scope>NUCLEOTIDE SEQUENCE [LARGE SCALE GENOMIC DNA]</scope>
    <source>
        <strain evidence="2 3">FACHB-362</strain>
    </source>
</reference>
<name>A0ABR8IZL2_9NOST</name>
<comment type="caution">
    <text evidence="2">The sequence shown here is derived from an EMBL/GenBank/DDBJ whole genome shotgun (WGS) entry which is preliminary data.</text>
</comment>
<evidence type="ECO:0000259" key="1">
    <source>
        <dbReference type="Pfam" id="PF01590"/>
    </source>
</evidence>
<protein>
    <submittedName>
        <fullName evidence="2">Sigma-54-dependent Fis family transcriptional regulator</fullName>
    </submittedName>
</protein>
<accession>A0ABR8IZL2</accession>
<dbReference type="SUPFAM" id="SSF55781">
    <property type="entry name" value="GAF domain-like"/>
    <property type="match status" value="1"/>
</dbReference>
<evidence type="ECO:0000313" key="2">
    <source>
        <dbReference type="EMBL" id="MBD2690236.1"/>
    </source>
</evidence>
<keyword evidence="3" id="KW-1185">Reference proteome</keyword>
<dbReference type="Pfam" id="PF01590">
    <property type="entry name" value="GAF"/>
    <property type="match status" value="1"/>
</dbReference>
<dbReference type="InterPro" id="IPR029016">
    <property type="entry name" value="GAF-like_dom_sf"/>
</dbReference>
<sequence>MSPQGKNAVEAGLIYTSTGGIRAEMLRSEIYRAWERSHLQGADNRALQAEKLSSLETERLVKQHSDLINLAAPYFRTLSQAAGTDRHAVMLSDRQGILLDVVGDKQTVQASESFPSAGSLLSEAVAGANGIGTPLAEEDYVEIVAAEHFIQGFHPFTCQGIPLRNENREIVGVFSISVRRPDAGQRLKEILLCASHGIEAELLIGNLEKDIRRVLASNPDDYQPLEELRQDIIQGHQAARLKLEISSRMVAVNRLDYAMQLLQQAEKSIQIFRHRAAIWRSLASLEIGQIQPLSLTDSLHDLVDLLATEAAIRKVEILTYCTEIITVSADIRSLLRKLLRCFLNSFENAGKGGTVKVIVEKMPNAEFAQVHFTSLPGLNTSKSEPVTEMFSLPITKKNL</sequence>
<dbReference type="Proteomes" id="UP000660381">
    <property type="component" value="Unassembled WGS sequence"/>
</dbReference>
<dbReference type="RefSeq" id="WP_190904860.1">
    <property type="nucleotide sequence ID" value="NZ_JACJTQ010000001.1"/>
</dbReference>
<proteinExistence type="predicted"/>
<feature type="domain" description="GAF" evidence="1">
    <location>
        <begin position="66"/>
        <end position="181"/>
    </location>
</feature>
<dbReference type="Gene3D" id="3.30.450.40">
    <property type="match status" value="1"/>
</dbReference>
<evidence type="ECO:0000313" key="3">
    <source>
        <dbReference type="Proteomes" id="UP000660381"/>
    </source>
</evidence>
<dbReference type="EMBL" id="JACJTQ010000001">
    <property type="protein sequence ID" value="MBD2690236.1"/>
    <property type="molecule type" value="Genomic_DNA"/>
</dbReference>
<organism evidence="2 3">
    <name type="scientific">Anabaena catenula FACHB-362</name>
    <dbReference type="NCBI Taxonomy" id="2692877"/>
    <lineage>
        <taxon>Bacteria</taxon>
        <taxon>Bacillati</taxon>
        <taxon>Cyanobacteriota</taxon>
        <taxon>Cyanophyceae</taxon>
        <taxon>Nostocales</taxon>
        <taxon>Nostocaceae</taxon>
        <taxon>Anabaena</taxon>
    </lineage>
</organism>